<dbReference type="PANTHER" id="PTHR30570">
    <property type="entry name" value="PERIPLASMIC PHOSPHATE BINDING COMPONENT OF PHOSPHATE ABC TRANSPORTER"/>
    <property type="match status" value="1"/>
</dbReference>
<name>A0ABT6B4K8_9BURK</name>
<feature type="chain" id="PRO_5045997585" evidence="2">
    <location>
        <begin position="33"/>
        <end position="399"/>
    </location>
</feature>
<dbReference type="Proteomes" id="UP001216674">
    <property type="component" value="Unassembled WGS sequence"/>
</dbReference>
<dbReference type="RefSeq" id="WP_276269368.1">
    <property type="nucleotide sequence ID" value="NZ_JARJLM010000702.1"/>
</dbReference>
<proteinExistence type="predicted"/>
<feature type="domain" description="PBP" evidence="3">
    <location>
        <begin position="94"/>
        <end position="353"/>
    </location>
</feature>
<dbReference type="InterPro" id="IPR024370">
    <property type="entry name" value="PBP_domain"/>
</dbReference>
<keyword evidence="1 2" id="KW-0732">Signal</keyword>
<dbReference type="EMBL" id="JARJLM010000702">
    <property type="protein sequence ID" value="MDF3839748.1"/>
    <property type="molecule type" value="Genomic_DNA"/>
</dbReference>
<organism evidence="4 5">
    <name type="scientific">Cupriavidus basilensis</name>
    <dbReference type="NCBI Taxonomy" id="68895"/>
    <lineage>
        <taxon>Bacteria</taxon>
        <taxon>Pseudomonadati</taxon>
        <taxon>Pseudomonadota</taxon>
        <taxon>Betaproteobacteria</taxon>
        <taxon>Burkholderiales</taxon>
        <taxon>Burkholderiaceae</taxon>
        <taxon>Cupriavidus</taxon>
    </lineage>
</organism>
<dbReference type="InterPro" id="IPR050811">
    <property type="entry name" value="Phosphate_ABC_transporter"/>
</dbReference>
<evidence type="ECO:0000256" key="1">
    <source>
        <dbReference type="ARBA" id="ARBA00022729"/>
    </source>
</evidence>
<evidence type="ECO:0000313" key="4">
    <source>
        <dbReference type="EMBL" id="MDF3839748.1"/>
    </source>
</evidence>
<evidence type="ECO:0000256" key="2">
    <source>
        <dbReference type="SAM" id="SignalP"/>
    </source>
</evidence>
<protein>
    <submittedName>
        <fullName evidence="4">Substrate-binding domain-containing protein</fullName>
    </submittedName>
</protein>
<evidence type="ECO:0000313" key="5">
    <source>
        <dbReference type="Proteomes" id="UP001216674"/>
    </source>
</evidence>
<gene>
    <name evidence="4" type="ORF">P3W85_43455</name>
</gene>
<dbReference type="PANTHER" id="PTHR30570:SF6">
    <property type="entry name" value="PHOSPHATE-BINDING PROTEIN PSTS"/>
    <property type="match status" value="1"/>
</dbReference>
<dbReference type="Gene3D" id="3.40.190.10">
    <property type="entry name" value="Periplasmic binding protein-like II"/>
    <property type="match status" value="2"/>
</dbReference>
<sequence>MAYIESAGVCLRPFIQRLLPAVAMILAGVATAAPAGDTGAASWAREGRPLPRPEFLQPRLDDALPVYQPCSAQPLRGALEGSVPAILPKLVQGWIGAFQQRHPGVRINAPPPYLAPQGALSPPLRKFLDGGSDFALVSRDMTASDVAAFQRAHGVPPQPVPVVGGAWRHFGFVDAIGVVVNETNPVKALTLEQLDAVFSKSRLRGHGPVRTWGDLGVAAWADRPVRVVGAASWRGAEASARAVVMQERVLSVGEARGQWRDDIAVRGTEADVPDQVAADPYAIGFTGMGHLVAGIRTVALAQEPDSVAVDATYEDVALARYPLARVAYLVPARIAGRSVDPVLREFIRFILSRDGQRIVLEQGVMLPLRAPQTAAALHLLGGEPDACGPPEVNSREMPQ</sequence>
<comment type="caution">
    <text evidence="4">The sequence shown here is derived from an EMBL/GenBank/DDBJ whole genome shotgun (WGS) entry which is preliminary data.</text>
</comment>
<dbReference type="Pfam" id="PF12849">
    <property type="entry name" value="PBP_like_2"/>
    <property type="match status" value="1"/>
</dbReference>
<feature type="signal peptide" evidence="2">
    <location>
        <begin position="1"/>
        <end position="32"/>
    </location>
</feature>
<accession>A0ABT6B4K8</accession>
<reference evidence="4 5" key="1">
    <citation type="submission" date="2023-03" db="EMBL/GenBank/DDBJ databases">
        <title>Draft assemblies of triclosan tolerant bacteria isolated from returned activated sludge.</title>
        <authorList>
            <person name="Van Hamelsveld S."/>
        </authorList>
    </citation>
    <scope>NUCLEOTIDE SEQUENCE [LARGE SCALE GENOMIC DNA]</scope>
    <source>
        <strain evidence="4 5">GW210010_S58</strain>
    </source>
</reference>
<keyword evidence="5" id="KW-1185">Reference proteome</keyword>
<evidence type="ECO:0000259" key="3">
    <source>
        <dbReference type="Pfam" id="PF12849"/>
    </source>
</evidence>
<dbReference type="SUPFAM" id="SSF53850">
    <property type="entry name" value="Periplasmic binding protein-like II"/>
    <property type="match status" value="1"/>
</dbReference>